<evidence type="ECO:0000256" key="1">
    <source>
        <dbReference type="SAM" id="MobiDB-lite"/>
    </source>
</evidence>
<keyword evidence="3" id="KW-1185">Reference proteome</keyword>
<dbReference type="PATRIC" id="fig|700597.3.peg.1827"/>
<evidence type="ECO:0000313" key="3">
    <source>
        <dbReference type="Proteomes" id="UP000004217"/>
    </source>
</evidence>
<protein>
    <submittedName>
        <fullName evidence="2">Uncharacterized protein</fullName>
    </submittedName>
</protein>
<evidence type="ECO:0000313" key="2">
    <source>
        <dbReference type="EMBL" id="EGX60121.1"/>
    </source>
</evidence>
<accession>G2G8Q6</accession>
<proteinExistence type="predicted"/>
<name>G2G8Q6_9ACTN</name>
<dbReference type="AlphaFoldDB" id="G2G8Q6"/>
<dbReference type="EMBL" id="AGBF01000019">
    <property type="protein sequence ID" value="EGX60121.1"/>
    <property type="molecule type" value="Genomic_DNA"/>
</dbReference>
<dbReference type="RefSeq" id="WP_007493638.1">
    <property type="nucleotide sequence ID" value="NZ_AGBF01000019.1"/>
</dbReference>
<feature type="region of interest" description="Disordered" evidence="1">
    <location>
        <begin position="253"/>
        <end position="295"/>
    </location>
</feature>
<dbReference type="Proteomes" id="UP000004217">
    <property type="component" value="Unassembled WGS sequence"/>
</dbReference>
<organism evidence="2 3">
    <name type="scientific">Streptomyces zinciresistens K42</name>
    <dbReference type="NCBI Taxonomy" id="700597"/>
    <lineage>
        <taxon>Bacteria</taxon>
        <taxon>Bacillati</taxon>
        <taxon>Actinomycetota</taxon>
        <taxon>Actinomycetes</taxon>
        <taxon>Kitasatosporales</taxon>
        <taxon>Streptomycetaceae</taxon>
        <taxon>Streptomyces</taxon>
    </lineage>
</organism>
<comment type="caution">
    <text evidence="2">The sequence shown here is derived from an EMBL/GenBank/DDBJ whole genome shotgun (WGS) entry which is preliminary data.</text>
</comment>
<sequence>MTTVTLRIRAGSAPETVDLDTLTPKARALAEAIHMSVGHQPLGVLCDTGLTKGDNPNHTLLHGSGPRADEIAGQPDHRFMTNLEPLPRHAVTGPQEWLEYNARQMPVYAWPIAGARSRIEALTERVPSADAARDDRCMTRDQALRHLADGGTALTGGAWIALQKAGNAPHPRHYALGGRMPLWHVDDLDAYRARDYERWTISTVAAYLGYTGPSANGSARRQLSRWGLGQVDRAPGRGGEGRFAADQVTALHTARPGRGRHGAQRSDGGRFTAEESDHAPNVQQPFPLPKGSAHE</sequence>
<reference evidence="2 3" key="1">
    <citation type="submission" date="2011-08" db="EMBL/GenBank/DDBJ databases">
        <authorList>
            <person name="Lin Y."/>
            <person name="Hao X."/>
            <person name="Johnstone L."/>
            <person name="Miller S.J."/>
            <person name="Wei G."/>
            <person name="Rensing C."/>
        </authorList>
    </citation>
    <scope>NUCLEOTIDE SEQUENCE [LARGE SCALE GENOMIC DNA]</scope>
    <source>
        <strain evidence="2 3">K42</strain>
    </source>
</reference>
<gene>
    <name evidence="2" type="ORF">SZN_09371</name>
</gene>